<comment type="caution">
    <text evidence="2">The sequence shown here is derived from an EMBL/GenBank/DDBJ whole genome shotgun (WGS) entry which is preliminary data.</text>
</comment>
<evidence type="ECO:0000313" key="3">
    <source>
        <dbReference type="Proteomes" id="UP000297647"/>
    </source>
</evidence>
<dbReference type="OrthoDB" id="823386at2"/>
<feature type="transmembrane region" description="Helical" evidence="1">
    <location>
        <begin position="31"/>
        <end position="51"/>
    </location>
</feature>
<dbReference type="AlphaFoldDB" id="A0A4Y9QWT9"/>
<evidence type="ECO:0000256" key="1">
    <source>
        <dbReference type="SAM" id="Phobius"/>
    </source>
</evidence>
<sequence>MRYKPTPINIICGLLIIASIYGAIFPGPMGFGFLGLFYLLPIAIFGLLLDYLGQKTIKGYKRLFLIEIGIVCVIAFGFVWQERTKTYIIPDQRNFEFVVTIYDVKDSEELPVSFFTWTYEKEIPENGILLTSNRINSDLPKTEMFTKAGLSLQDRNDTVDLCFGRASTSKIEIDGENYNYQAWKIDKGGTIGYSSSDIEKLEEELKKYLKRKKPSS</sequence>
<keyword evidence="1" id="KW-1133">Transmembrane helix</keyword>
<organism evidence="2 3">
    <name type="scientific">Algoriphagus kandeliae</name>
    <dbReference type="NCBI Taxonomy" id="2562278"/>
    <lineage>
        <taxon>Bacteria</taxon>
        <taxon>Pseudomonadati</taxon>
        <taxon>Bacteroidota</taxon>
        <taxon>Cytophagia</taxon>
        <taxon>Cytophagales</taxon>
        <taxon>Cyclobacteriaceae</taxon>
        <taxon>Algoriphagus</taxon>
    </lineage>
</organism>
<feature type="transmembrane region" description="Helical" evidence="1">
    <location>
        <begin position="7"/>
        <end position="25"/>
    </location>
</feature>
<gene>
    <name evidence="2" type="ORF">E4S40_05325</name>
</gene>
<proteinExistence type="predicted"/>
<dbReference type="RefSeq" id="WP_135071931.1">
    <property type="nucleotide sequence ID" value="NZ_SPSB01000002.1"/>
</dbReference>
<keyword evidence="3" id="KW-1185">Reference proteome</keyword>
<name>A0A4Y9QWT9_9BACT</name>
<protein>
    <submittedName>
        <fullName evidence="2">Uncharacterized protein</fullName>
    </submittedName>
</protein>
<reference evidence="2 3" key="1">
    <citation type="submission" date="2019-03" db="EMBL/GenBank/DDBJ databases">
        <title>Algoriphagus sp. nov, a new strain isolated from root system soil of mangrove plant Kandelia.</title>
        <authorList>
            <person name="Yin Q."/>
            <person name="Wang K."/>
            <person name="Song Z."/>
        </authorList>
    </citation>
    <scope>NUCLEOTIDE SEQUENCE [LARGE SCALE GENOMIC DNA]</scope>
    <source>
        <strain evidence="2 3">XY-J91</strain>
    </source>
</reference>
<keyword evidence="1" id="KW-0472">Membrane</keyword>
<keyword evidence="1" id="KW-0812">Transmembrane</keyword>
<accession>A0A4Y9QWT9</accession>
<dbReference type="EMBL" id="SPSB01000002">
    <property type="protein sequence ID" value="TFV95643.1"/>
    <property type="molecule type" value="Genomic_DNA"/>
</dbReference>
<feature type="transmembrane region" description="Helical" evidence="1">
    <location>
        <begin position="63"/>
        <end position="80"/>
    </location>
</feature>
<evidence type="ECO:0000313" key="2">
    <source>
        <dbReference type="EMBL" id="TFV95643.1"/>
    </source>
</evidence>
<dbReference type="Proteomes" id="UP000297647">
    <property type="component" value="Unassembled WGS sequence"/>
</dbReference>